<dbReference type="NCBIfam" id="TIGR02550">
    <property type="entry name" value="flagell_flgL"/>
    <property type="match status" value="1"/>
</dbReference>
<evidence type="ECO:0000256" key="4">
    <source>
        <dbReference type="ARBA" id="ARBA00022525"/>
    </source>
</evidence>
<evidence type="ECO:0000256" key="1">
    <source>
        <dbReference type="ARBA" id="ARBA00004365"/>
    </source>
</evidence>
<keyword evidence="5" id="KW-0975">Bacterial flagellum</keyword>
<reference evidence="10" key="1">
    <citation type="journal article" date="2019" name="Int. J. Syst. Evol. Microbiol.">
        <title>The Global Catalogue of Microorganisms (GCM) 10K type strain sequencing project: providing services to taxonomists for standard genome sequencing and annotation.</title>
        <authorList>
            <consortium name="The Broad Institute Genomics Platform"/>
            <consortium name="The Broad Institute Genome Sequencing Center for Infectious Disease"/>
            <person name="Wu L."/>
            <person name="Ma J."/>
        </authorList>
    </citation>
    <scope>NUCLEOTIDE SEQUENCE [LARGE SCALE GENOMIC DNA]</scope>
    <source>
        <strain evidence="10">JCM 17805</strain>
    </source>
</reference>
<evidence type="ECO:0000259" key="7">
    <source>
        <dbReference type="Pfam" id="PF00669"/>
    </source>
</evidence>
<evidence type="ECO:0000256" key="5">
    <source>
        <dbReference type="ARBA" id="ARBA00023143"/>
    </source>
</evidence>
<dbReference type="Proteomes" id="UP001500604">
    <property type="component" value="Unassembled WGS sequence"/>
</dbReference>
<feature type="domain" description="Flagellin C-terminal" evidence="8">
    <location>
        <begin position="304"/>
        <end position="386"/>
    </location>
</feature>
<evidence type="ECO:0000256" key="6">
    <source>
        <dbReference type="SAM" id="Coils"/>
    </source>
</evidence>
<keyword evidence="9" id="KW-0282">Flagellum</keyword>
<evidence type="ECO:0000256" key="3">
    <source>
        <dbReference type="ARBA" id="ARBA00005709"/>
    </source>
</evidence>
<dbReference type="PANTHER" id="PTHR42792:SF1">
    <property type="entry name" value="FLAGELLAR HOOK-ASSOCIATED PROTEIN 3"/>
    <property type="match status" value="1"/>
</dbReference>
<proteinExistence type="inferred from homology"/>
<sequence length="388" mass="41355">MRVSTVQFNNMMVASMQQQGSELANTYDAITSGKRLQQPSDDALAAVQILHLNKEVAFLEQYTDNIAALENELRQEETLLTNMVNVLQGIRETIVLTGNVAVGPQGLESISGVIGEQMDELLSLVNYRRSDGQYFFSGTTSQTLPVVETATPGVYDYVGSEGQRQVAISGSTEVAANDPASALFFNSGVQAVTAVGTAALEGVTVLDLDTFSLYASISVENVAGTWTTTATPKDGGPAVLLPTTVTGDELSITGLISANIEGATAVGDRFTLTAVDTFTALSAFASEISDGRTFVPGDSLGDMLKTIDNTIEKVGQVQTRIGGRLNTMSSVGNSHEDVILMNKTLRSGLEDLDYAEAISRLNLQQTALTAAQQTFVKIQSMSLFDYMR</sequence>
<comment type="similarity">
    <text evidence="3">Belongs to the bacterial flagellin family.</text>
</comment>
<dbReference type="InterPro" id="IPR013384">
    <property type="entry name" value="Flagell_FlgL"/>
</dbReference>
<dbReference type="RefSeq" id="WP_345195425.1">
    <property type="nucleotide sequence ID" value="NZ_BAABFL010000135.1"/>
</dbReference>
<protein>
    <submittedName>
        <fullName evidence="9">Flagellar hook-associated protein FlgL</fullName>
    </submittedName>
</protein>
<evidence type="ECO:0000259" key="8">
    <source>
        <dbReference type="Pfam" id="PF00700"/>
    </source>
</evidence>
<dbReference type="Pfam" id="PF00669">
    <property type="entry name" value="Flagellin_N"/>
    <property type="match status" value="1"/>
</dbReference>
<keyword evidence="6" id="KW-0175">Coiled coil</keyword>
<keyword evidence="10" id="KW-1185">Reference proteome</keyword>
<organism evidence="9 10">
    <name type="scientific">Kistimonas scapharcae</name>
    <dbReference type="NCBI Taxonomy" id="1036133"/>
    <lineage>
        <taxon>Bacteria</taxon>
        <taxon>Pseudomonadati</taxon>
        <taxon>Pseudomonadota</taxon>
        <taxon>Gammaproteobacteria</taxon>
        <taxon>Oceanospirillales</taxon>
        <taxon>Endozoicomonadaceae</taxon>
        <taxon>Kistimonas</taxon>
    </lineage>
</organism>
<keyword evidence="9" id="KW-0969">Cilium</keyword>
<dbReference type="PANTHER" id="PTHR42792">
    <property type="entry name" value="FLAGELLIN"/>
    <property type="match status" value="1"/>
</dbReference>
<dbReference type="EMBL" id="BAABFL010000135">
    <property type="protein sequence ID" value="GAA4649545.1"/>
    <property type="molecule type" value="Genomic_DNA"/>
</dbReference>
<accession>A0ABP8V0B9</accession>
<gene>
    <name evidence="9" type="primary">flgL_1</name>
    <name evidence="9" type="ORF">GCM10023116_18190</name>
</gene>
<name>A0ABP8V0B9_9GAMM</name>
<keyword evidence="9" id="KW-0966">Cell projection</keyword>
<dbReference type="Pfam" id="PF00700">
    <property type="entry name" value="Flagellin_C"/>
    <property type="match status" value="1"/>
</dbReference>
<dbReference type="InterPro" id="IPR001029">
    <property type="entry name" value="Flagellin_N"/>
</dbReference>
<comment type="caution">
    <text evidence="9">The sequence shown here is derived from an EMBL/GenBank/DDBJ whole genome shotgun (WGS) entry which is preliminary data.</text>
</comment>
<evidence type="ECO:0000313" key="10">
    <source>
        <dbReference type="Proteomes" id="UP001500604"/>
    </source>
</evidence>
<dbReference type="Gene3D" id="1.20.1330.10">
    <property type="entry name" value="f41 fragment of flagellin, N-terminal domain"/>
    <property type="match status" value="1"/>
</dbReference>
<keyword evidence="4" id="KW-0964">Secreted</keyword>
<comment type="subcellular location">
    <subcellularLocation>
        <location evidence="1">Bacterial flagellum</location>
    </subcellularLocation>
    <subcellularLocation>
        <location evidence="2">Secreted</location>
    </subcellularLocation>
</comment>
<evidence type="ECO:0000313" key="9">
    <source>
        <dbReference type="EMBL" id="GAA4649545.1"/>
    </source>
</evidence>
<dbReference type="InterPro" id="IPR001492">
    <property type="entry name" value="Flagellin"/>
</dbReference>
<feature type="domain" description="Flagellin N-terminal" evidence="7">
    <location>
        <begin position="3"/>
        <end position="139"/>
    </location>
</feature>
<evidence type="ECO:0000256" key="2">
    <source>
        <dbReference type="ARBA" id="ARBA00004613"/>
    </source>
</evidence>
<feature type="coiled-coil region" evidence="6">
    <location>
        <begin position="52"/>
        <end position="86"/>
    </location>
</feature>
<dbReference type="SUPFAM" id="SSF64518">
    <property type="entry name" value="Phase 1 flagellin"/>
    <property type="match status" value="1"/>
</dbReference>
<dbReference type="InterPro" id="IPR046358">
    <property type="entry name" value="Flagellin_C"/>
</dbReference>